<evidence type="ECO:0000256" key="1">
    <source>
        <dbReference type="SAM" id="MobiDB-lite"/>
    </source>
</evidence>
<sequence length="1062" mass="113844">MVFGRKRAGSHRWCILGKGLFPSVRLLDVPDDGDSLTRLDHEIIALEGGEDLWRLEELAVTHRLPPPDKCCVPFALQSAVKHIVHLSILLWSLAASINIFGPRSTKLLALRFETLLQAPVAYQRSIAHSGQLAPPPFPISFATGDRTYPDCPRECLSNSNSFKMKPATATKSPNGHGSLYKEVRFSPTPTPVRRTQSVPDTHLESRPNYSGGPDIEAASYSVVSADYLRQVRSLLDRQRANFEHERKLFNEERHLWENERALLNQRISELESLLKGRGSTGTAATSTAALPTGTFQYYASSSAFRNQFSHPFSAEHTDSSHSTSTQVWEGSSPGSKPTRVFPNAEKTDLSGLLFPEQGGNPSVSVPSLDAALSPKSHATDLTSSACVPVPIERLDSKLDGITLKSSALPPEIVARVITPPSPPSLEGSPSLSSRPSAEHRNSLKLKLSELGPPEFNLTRNAGHTPMARIDRDIDTEQPSPQEAANEEEPLASEAPRQPAENSDSYFGDLADDPALKGPLTLLNEEEHDSEFLKELDQKLLDQVKQALGYPRSTDQKQAEVEPPSQGEEPELRFKNTTNFGTAFGNSDCGKVIWYIWPNNGSALLASAPDLGCCPSEGPSPGEWLGHPRHEVTVTIGVVVSWALHGPVAGPMLRDSVLERVSEPLPQFRADILFIRALIRCRSQLFILSQLIPLLPISKSVIRSFNSDSFLLLIITSHSFPSTMYNLVGFPALLCLVLAVAPVLSAPVAAGDGAIVRRQSHHLNTNTQSGSNMGFSIPDGPSFNSGQYASNRFREDRGGDDDDEGSSESSNTNAGNGMNIGIPGGPSINMGNYFSNNYEETEESRPNPSTTSTTTIPESTTTLPLPPVNPPPVNPPPVNPPPVNPPPVNPPIETSVPAPPAPPATSTTITTSTQPPPAPLTTTPPAAPPTTTPPAAPPTTAPPTTAPPAPPAPSTPSEPAPPAETEEPEEPVVQECPAPEPEPQPEPEQSPEPSSDHGPSPEPESSPAPEPTPVPQPNPTPSPQPEPQPQPQPDHESASEPRIAPTPSPAAPALPAYTCQCPA</sequence>
<dbReference type="AlphaFoldDB" id="A0A370PAC2"/>
<proteinExistence type="predicted"/>
<dbReference type="Proteomes" id="UP000254937">
    <property type="component" value="Unassembled WGS sequence"/>
</dbReference>
<feature type="region of interest" description="Disordered" evidence="1">
    <location>
        <begin position="313"/>
        <end position="343"/>
    </location>
</feature>
<feature type="compositionally biased region" description="Pro residues" evidence="1">
    <location>
        <begin position="999"/>
        <end position="1031"/>
    </location>
</feature>
<feature type="region of interest" description="Disordered" evidence="1">
    <location>
        <begin position="418"/>
        <end position="441"/>
    </location>
</feature>
<feature type="compositionally biased region" description="Pro residues" evidence="1">
    <location>
        <begin position="924"/>
        <end position="961"/>
    </location>
</feature>
<feature type="region of interest" description="Disordered" evidence="1">
    <location>
        <begin position="446"/>
        <end position="465"/>
    </location>
</feature>
<feature type="region of interest" description="Disordered" evidence="1">
    <location>
        <begin position="548"/>
        <end position="571"/>
    </location>
</feature>
<keyword evidence="3" id="KW-1185">Reference proteome</keyword>
<accession>A0A370PAC2</accession>
<dbReference type="EMBL" id="KZ851862">
    <property type="protein sequence ID" value="RDK39141.1"/>
    <property type="molecule type" value="Genomic_DNA"/>
</dbReference>
<feature type="compositionally biased region" description="Polar residues" evidence="1">
    <location>
        <begin position="762"/>
        <end position="773"/>
    </location>
</feature>
<feature type="compositionally biased region" description="Low complexity" evidence="1">
    <location>
        <begin position="806"/>
        <end position="831"/>
    </location>
</feature>
<feature type="compositionally biased region" description="Low complexity" evidence="1">
    <location>
        <begin position="845"/>
        <end position="862"/>
    </location>
</feature>
<dbReference type="PANTHER" id="PTHR48148">
    <property type="entry name" value="KERATINOCYTE PROLINE-RICH PROTEIN"/>
    <property type="match status" value="1"/>
</dbReference>
<feature type="compositionally biased region" description="Pro residues" evidence="1">
    <location>
        <begin position="863"/>
        <end position="889"/>
    </location>
</feature>
<feature type="region of interest" description="Disordered" evidence="1">
    <location>
        <begin position="762"/>
        <end position="1062"/>
    </location>
</feature>
<evidence type="ECO:0000313" key="3">
    <source>
        <dbReference type="Proteomes" id="UP000254937"/>
    </source>
</evidence>
<feature type="region of interest" description="Disordered" evidence="1">
    <location>
        <begin position="473"/>
        <end position="512"/>
    </location>
</feature>
<dbReference type="PRINTS" id="PR01217">
    <property type="entry name" value="PRICHEXTENSN"/>
</dbReference>
<feature type="compositionally biased region" description="Polar residues" evidence="1">
    <location>
        <begin position="320"/>
        <end position="335"/>
    </location>
</feature>
<gene>
    <name evidence="2" type="ORF">M752DRAFT_221126</name>
</gene>
<feature type="region of interest" description="Disordered" evidence="1">
    <location>
        <begin position="166"/>
        <end position="211"/>
    </location>
</feature>
<feature type="compositionally biased region" description="Low complexity" evidence="1">
    <location>
        <begin position="903"/>
        <end position="912"/>
    </location>
</feature>
<protein>
    <submittedName>
        <fullName evidence="2">Uncharacterized protein</fullName>
    </submittedName>
</protein>
<feature type="compositionally biased region" description="Pro residues" evidence="1">
    <location>
        <begin position="977"/>
        <end position="989"/>
    </location>
</feature>
<name>A0A370PAC2_ASPPH</name>
<evidence type="ECO:0000313" key="2">
    <source>
        <dbReference type="EMBL" id="RDK39141.1"/>
    </source>
</evidence>
<organism evidence="2 3">
    <name type="scientific">Aspergillus phoenicis ATCC 13157</name>
    <dbReference type="NCBI Taxonomy" id="1353007"/>
    <lineage>
        <taxon>Eukaryota</taxon>
        <taxon>Fungi</taxon>
        <taxon>Dikarya</taxon>
        <taxon>Ascomycota</taxon>
        <taxon>Pezizomycotina</taxon>
        <taxon>Eurotiomycetes</taxon>
        <taxon>Eurotiomycetidae</taxon>
        <taxon>Eurotiales</taxon>
        <taxon>Aspergillaceae</taxon>
        <taxon>Aspergillus</taxon>
    </lineage>
</organism>
<feature type="compositionally biased region" description="Low complexity" evidence="1">
    <location>
        <begin position="424"/>
        <end position="435"/>
    </location>
</feature>
<dbReference type="PANTHER" id="PTHR48148:SF2">
    <property type="entry name" value="PA14 DOMAIN-CONTAINING PROTEIN"/>
    <property type="match status" value="1"/>
</dbReference>
<reference evidence="2 3" key="1">
    <citation type="submission" date="2018-07" db="EMBL/GenBank/DDBJ databases">
        <title>Section-level genome sequencing of Aspergillus section Nigri to investigate inter- and intra-species variation.</title>
        <authorList>
            <consortium name="DOE Joint Genome Institute"/>
            <person name="Vesth T.C."/>
            <person name="Nybo J.L."/>
            <person name="Theobald S."/>
            <person name="Frisvad J.C."/>
            <person name="Larsen T.O."/>
            <person name="Nielsen K.F."/>
            <person name="Hoof J.B."/>
            <person name="Brandl J."/>
            <person name="Salamov A."/>
            <person name="Riley R."/>
            <person name="Gladden J.M."/>
            <person name="Phatale P."/>
            <person name="Nielsen M.T."/>
            <person name="Lyhne E.K."/>
            <person name="Kogle M.E."/>
            <person name="Strasser K."/>
            <person name="McDonnell E."/>
            <person name="Barry K."/>
            <person name="Clum A."/>
            <person name="Chen C."/>
            <person name="Nolan M."/>
            <person name="Sandor L."/>
            <person name="Kuo A."/>
            <person name="Lipzen A."/>
            <person name="Hainaut M."/>
            <person name="Drula E."/>
            <person name="Tsang A."/>
            <person name="Magnuson J.K."/>
            <person name="Henrissat B."/>
            <person name="Wiebenga A."/>
            <person name="Simmons B.A."/>
            <person name="Makela M.R."/>
            <person name="De vries R.P."/>
            <person name="Grigoriev I.V."/>
            <person name="Mortensen U.H."/>
            <person name="Baker S.E."/>
            <person name="Andersen M.R."/>
        </authorList>
    </citation>
    <scope>NUCLEOTIDE SEQUENCE [LARGE SCALE GENOMIC DNA]</scope>
    <source>
        <strain evidence="2 3">ATCC 13157</strain>
    </source>
</reference>